<dbReference type="Proteomes" id="UP001519654">
    <property type="component" value="Unassembled WGS sequence"/>
</dbReference>
<feature type="region of interest" description="Disordered" evidence="2">
    <location>
        <begin position="206"/>
        <end position="225"/>
    </location>
</feature>
<feature type="coiled-coil region" evidence="1">
    <location>
        <begin position="148"/>
        <end position="182"/>
    </location>
</feature>
<evidence type="ECO:0000256" key="3">
    <source>
        <dbReference type="SAM" id="SignalP"/>
    </source>
</evidence>
<feature type="signal peptide" evidence="3">
    <location>
        <begin position="1"/>
        <end position="26"/>
    </location>
</feature>
<keyword evidence="1" id="KW-0175">Coiled coil</keyword>
<name>A0ABS5YW54_9ACTN</name>
<accession>A0ABS5YW54</accession>
<feature type="chain" id="PRO_5046622187" description="ARB-07466-like C-terminal domain-containing protein" evidence="3">
    <location>
        <begin position="27"/>
        <end position="345"/>
    </location>
</feature>
<protein>
    <recommendedName>
        <fullName evidence="4">ARB-07466-like C-terminal domain-containing protein</fullName>
    </recommendedName>
</protein>
<dbReference type="Pfam" id="PF26571">
    <property type="entry name" value="VldE"/>
    <property type="match status" value="1"/>
</dbReference>
<keyword evidence="3" id="KW-0732">Signal</keyword>
<feature type="domain" description="ARB-07466-like C-terminal" evidence="4">
    <location>
        <begin position="234"/>
        <end position="341"/>
    </location>
</feature>
<dbReference type="Gene3D" id="6.10.250.3150">
    <property type="match status" value="1"/>
</dbReference>
<organism evidence="5 6">
    <name type="scientific">Paractinoplanes bogorensis</name>
    <dbReference type="NCBI Taxonomy" id="1610840"/>
    <lineage>
        <taxon>Bacteria</taxon>
        <taxon>Bacillati</taxon>
        <taxon>Actinomycetota</taxon>
        <taxon>Actinomycetes</taxon>
        <taxon>Micromonosporales</taxon>
        <taxon>Micromonosporaceae</taxon>
        <taxon>Paractinoplanes</taxon>
    </lineage>
</organism>
<dbReference type="EMBL" id="JAHKKG010000009">
    <property type="protein sequence ID" value="MBU2667598.1"/>
    <property type="molecule type" value="Genomic_DNA"/>
</dbReference>
<dbReference type="InterPro" id="IPR058593">
    <property type="entry name" value="ARB_07466-like_C"/>
</dbReference>
<feature type="region of interest" description="Disordered" evidence="2">
    <location>
        <begin position="30"/>
        <end position="52"/>
    </location>
</feature>
<reference evidence="5 6" key="1">
    <citation type="submission" date="2021-06" db="EMBL/GenBank/DDBJ databases">
        <title>Actinoplanes lichenicola sp. nov., and Actinoplanes ovalisporus sp. nov., isolated from lichen in Thailand.</title>
        <authorList>
            <person name="Saeng-In P."/>
            <person name="Kanchanasin P."/>
            <person name="Yuki M."/>
            <person name="Kudo T."/>
            <person name="Ohkuma M."/>
            <person name="Phongsopitanun W."/>
            <person name="Tanasupawat S."/>
        </authorList>
    </citation>
    <scope>NUCLEOTIDE SEQUENCE [LARGE SCALE GENOMIC DNA]</scope>
    <source>
        <strain evidence="5 6">NBRC 110975</strain>
    </source>
</reference>
<sequence>MTVRPRRWLMLALAPIVALSFLAAPAAPASAEPGDGNSASPDEGSAGDTVGKNATLDDVIESSNRRFVSAKAAVSKSTTAQKKLAVDIRTAEAKRLSLLPEVNAIAGQQYRTGHLGAASFLLGSQSSDDFLHKAVSLEEINTLQDRKLAELNKAIDEVNTKKAALDAEVKKQQTNLLAMKKQKDAADKALALVGGESLTHGLVLADSPDAAPAPRNSDGGFSPEGCNVDDPTTGGCITARTLHLYKEVKKAGFNRFVGCHRDGGPFEHPKGRACDWSLQNRGFSVAHNSDMRTYGNNLMAFLVRNADRLGIYYVIWFKQIWFPASGWKSYSGPSDHTDHVHVSLL</sequence>
<evidence type="ECO:0000256" key="2">
    <source>
        <dbReference type="SAM" id="MobiDB-lite"/>
    </source>
</evidence>
<evidence type="ECO:0000313" key="6">
    <source>
        <dbReference type="Proteomes" id="UP001519654"/>
    </source>
</evidence>
<proteinExistence type="predicted"/>
<evidence type="ECO:0000256" key="1">
    <source>
        <dbReference type="SAM" id="Coils"/>
    </source>
</evidence>
<dbReference type="RefSeq" id="WP_215791843.1">
    <property type="nucleotide sequence ID" value="NZ_JAHKKG010000009.1"/>
</dbReference>
<evidence type="ECO:0000259" key="4">
    <source>
        <dbReference type="Pfam" id="PF26571"/>
    </source>
</evidence>
<keyword evidence="6" id="KW-1185">Reference proteome</keyword>
<evidence type="ECO:0000313" key="5">
    <source>
        <dbReference type="EMBL" id="MBU2667598.1"/>
    </source>
</evidence>
<comment type="caution">
    <text evidence="5">The sequence shown here is derived from an EMBL/GenBank/DDBJ whole genome shotgun (WGS) entry which is preliminary data.</text>
</comment>
<gene>
    <name evidence="5" type="ORF">KOI35_29200</name>
</gene>